<dbReference type="EC" id="3.4.24.15" evidence="10"/>
<evidence type="ECO:0000256" key="8">
    <source>
        <dbReference type="ARBA" id="ARBA00023049"/>
    </source>
</evidence>
<feature type="domain" description="Peptidase M3A/M3B catalytic" evidence="15">
    <location>
        <begin position="61"/>
        <end position="295"/>
    </location>
</feature>
<sequence>MGAVHEPFILSADTTGAHSALRGMRGSAEDSPGSPSSWAAHRPLWSCGGWGLPGEPHRRTGEENCVILRELVRLQAQKSRLLGFCTRADSVLEMNLDKTRQVVATVLEAEAPWGAGAAVILELKKAECQRWGLHFDGPINALVLRYYMNQGEETRYHTLPCRWSCELLGLTFDLEEGTNMCHEDMRLYMVRDAASSKVVHRQVLPGPLSSVHAWGNLLAVGWGSSVEAGSHLRPSPGRVIGLPAARWELSDRHRSLVANFTKATHNLPSLLQHDERETNFHDVGHAMHHLRSQAQGCRQGAGRSQREGSGAGGAVPWEALGLLPVSVEAQQVAVTSARGGRQLTVWAQDPLHVQSSCAGDDKQRGGSGAGSAVPSEALGLLRVSVEPQQLPVSTPTVDENQRDGSGAGGAVPCESLGLMPVSVEAQELPVTSVLTTGDENQKEGSGAGGAMPCEALGLLTVSVEAQQVQVSPPPGDENQREGSGAGGAVPCEALGLLRASVDTQQLTPPGRKLRAHSYGYLCSEEGGLSGKVRGRPAAQTKEALFGLGLDARAAPLGLPGSEGPALDPLLPCPLFSHSRGGHTTPSVTSVAMDYRSCILRPGGSEDAKGR</sequence>
<dbReference type="EMBL" id="RWIC01001721">
    <property type="protein sequence ID" value="TKC34786.1"/>
    <property type="molecule type" value="Genomic_DNA"/>
</dbReference>
<comment type="catalytic activity">
    <reaction evidence="9">
        <text>Preferential cleavage of bonds with hydrophobic residues at P1, P2 and P3' and a small residue at P1' in substrates of 5 to 15 residues.</text>
        <dbReference type="EC" id="3.4.24.15"/>
    </reaction>
</comment>
<evidence type="ECO:0000256" key="11">
    <source>
        <dbReference type="ARBA" id="ARBA00039633"/>
    </source>
</evidence>
<evidence type="ECO:0000256" key="13">
    <source>
        <dbReference type="RuleBase" id="RU003435"/>
    </source>
</evidence>
<feature type="region of interest" description="Disordered" evidence="14">
    <location>
        <begin position="290"/>
        <end position="312"/>
    </location>
</feature>
<dbReference type="GO" id="GO:0004222">
    <property type="term" value="F:metalloendopeptidase activity"/>
    <property type="evidence" value="ECO:0007669"/>
    <property type="project" value="InterPro"/>
</dbReference>
<dbReference type="InterPro" id="IPR024077">
    <property type="entry name" value="Neurolysin/TOP_dom2"/>
</dbReference>
<feature type="compositionally biased region" description="Polar residues" evidence="14">
    <location>
        <begin position="387"/>
        <end position="398"/>
    </location>
</feature>
<dbReference type="Gene3D" id="1.10.1370.10">
    <property type="entry name" value="Neurolysin, domain 3"/>
    <property type="match status" value="1"/>
</dbReference>
<evidence type="ECO:0000313" key="16">
    <source>
        <dbReference type="EMBL" id="TKC34786.1"/>
    </source>
</evidence>
<dbReference type="InterPro" id="IPR045090">
    <property type="entry name" value="Pept_M3A_M3B"/>
</dbReference>
<dbReference type="Gene3D" id="1.10.1370.40">
    <property type="match status" value="1"/>
</dbReference>
<dbReference type="GO" id="GO:0005758">
    <property type="term" value="C:mitochondrial intermembrane space"/>
    <property type="evidence" value="ECO:0007669"/>
    <property type="project" value="TreeGrafter"/>
</dbReference>
<comment type="caution">
    <text evidence="16">The sequence shown here is derived from an EMBL/GenBank/DDBJ whole genome shotgun (WGS) entry which is preliminary data.</text>
</comment>
<keyword evidence="8 13" id="KW-0482">Metalloprotease</keyword>
<evidence type="ECO:0000256" key="7">
    <source>
        <dbReference type="ARBA" id="ARBA00022833"/>
    </source>
</evidence>
<reference evidence="17" key="1">
    <citation type="journal article" date="2019" name="IScience">
        <title>Narwhal Genome Reveals Long-Term Low Genetic Diversity despite Current Large Abundance Size.</title>
        <authorList>
            <person name="Westbury M.V."/>
            <person name="Petersen B."/>
            <person name="Garde E."/>
            <person name="Heide-Jorgensen M.P."/>
            <person name="Lorenzen E.D."/>
        </authorList>
    </citation>
    <scope>NUCLEOTIDE SEQUENCE [LARGE SCALE GENOMIC DNA]</scope>
</reference>
<feature type="region of interest" description="Disordered" evidence="14">
    <location>
        <begin position="469"/>
        <end position="489"/>
    </location>
</feature>
<dbReference type="AlphaFoldDB" id="A0A4U1EGQ7"/>
<evidence type="ECO:0000256" key="10">
    <source>
        <dbReference type="ARBA" id="ARBA00039079"/>
    </source>
</evidence>
<evidence type="ECO:0000256" key="2">
    <source>
        <dbReference type="ARBA" id="ARBA00011245"/>
    </source>
</evidence>
<name>A0A4U1EGQ7_MONMO</name>
<comment type="function">
    <text evidence="12">Involved in the metabolism of neuropeptides under 20 amino acid residues long. Involved in cytoplasmic peptide degradation. Able to degrade the amyloid-beta precursor protein and generate amyloidogenic fragments. Also acts as a regulator of cannabinoid signaling pathway by mediating degradation of hemopressin, an antagonist peptide of the cannabinoid receptor CNR1.</text>
</comment>
<evidence type="ECO:0000256" key="6">
    <source>
        <dbReference type="ARBA" id="ARBA00022801"/>
    </source>
</evidence>
<comment type="cofactor">
    <cofactor evidence="13">
        <name>Zn(2+)</name>
        <dbReference type="ChEBI" id="CHEBI:29105"/>
    </cofactor>
    <text evidence="13">Binds 1 zinc ion.</text>
</comment>
<keyword evidence="6 13" id="KW-0378">Hydrolase</keyword>
<comment type="subunit">
    <text evidence="2">Monomer.</text>
</comment>
<proteinExistence type="inferred from homology"/>
<evidence type="ECO:0000256" key="14">
    <source>
        <dbReference type="SAM" id="MobiDB-lite"/>
    </source>
</evidence>
<protein>
    <recommendedName>
        <fullName evidence="11">Thimet oligopeptidase</fullName>
        <ecNumber evidence="10">3.4.24.15</ecNumber>
    </recommendedName>
</protein>
<dbReference type="GO" id="GO:0006508">
    <property type="term" value="P:proteolysis"/>
    <property type="evidence" value="ECO:0007669"/>
    <property type="project" value="UniProtKB-KW"/>
</dbReference>
<evidence type="ECO:0000256" key="1">
    <source>
        <dbReference type="ARBA" id="ARBA00006040"/>
    </source>
</evidence>
<dbReference type="Proteomes" id="UP000308365">
    <property type="component" value="Unassembled WGS sequence"/>
</dbReference>
<dbReference type="GO" id="GO:0006518">
    <property type="term" value="P:peptide metabolic process"/>
    <property type="evidence" value="ECO:0007669"/>
    <property type="project" value="TreeGrafter"/>
</dbReference>
<dbReference type="PANTHER" id="PTHR11804">
    <property type="entry name" value="PROTEASE M3 THIMET OLIGOPEPTIDASE-RELATED"/>
    <property type="match status" value="1"/>
</dbReference>
<keyword evidence="3" id="KW-0597">Phosphoprotein</keyword>
<evidence type="ECO:0000256" key="9">
    <source>
        <dbReference type="ARBA" id="ARBA00036235"/>
    </source>
</evidence>
<evidence type="ECO:0000313" key="17">
    <source>
        <dbReference type="Proteomes" id="UP000308365"/>
    </source>
</evidence>
<comment type="similarity">
    <text evidence="1 13">Belongs to the peptidase M3 family.</text>
</comment>
<feature type="region of interest" description="Disordered" evidence="14">
    <location>
        <begin position="387"/>
        <end position="413"/>
    </location>
</feature>
<dbReference type="GO" id="GO:0046872">
    <property type="term" value="F:metal ion binding"/>
    <property type="evidence" value="ECO:0007669"/>
    <property type="project" value="UniProtKB-UniRule"/>
</dbReference>
<keyword evidence="4 13" id="KW-0645">Protease</keyword>
<gene>
    <name evidence="16" type="ORF">EI555_020079</name>
</gene>
<dbReference type="PANTHER" id="PTHR11804:SF50">
    <property type="entry name" value="THIMET OLIGOPEPTIDASE"/>
    <property type="match status" value="1"/>
</dbReference>
<evidence type="ECO:0000256" key="3">
    <source>
        <dbReference type="ARBA" id="ARBA00022553"/>
    </source>
</evidence>
<accession>A0A4U1EGQ7</accession>
<evidence type="ECO:0000256" key="5">
    <source>
        <dbReference type="ARBA" id="ARBA00022723"/>
    </source>
</evidence>
<evidence type="ECO:0000256" key="4">
    <source>
        <dbReference type="ARBA" id="ARBA00022670"/>
    </source>
</evidence>
<dbReference type="InterPro" id="IPR001567">
    <property type="entry name" value="Pept_M3A_M3B_dom"/>
</dbReference>
<dbReference type="Pfam" id="PF01432">
    <property type="entry name" value="Peptidase_M3"/>
    <property type="match status" value="1"/>
</dbReference>
<keyword evidence="5 13" id="KW-0479">Metal-binding</keyword>
<keyword evidence="7 13" id="KW-0862">Zinc</keyword>
<dbReference type="SUPFAM" id="SSF55486">
    <property type="entry name" value="Metalloproteases ('zincins'), catalytic domain"/>
    <property type="match status" value="1"/>
</dbReference>
<feature type="non-terminal residue" evidence="16">
    <location>
        <position position="610"/>
    </location>
</feature>
<organism evidence="16 17">
    <name type="scientific">Monodon monoceros</name>
    <name type="common">Narwhal</name>
    <name type="synonym">Ceratodon monodon</name>
    <dbReference type="NCBI Taxonomy" id="40151"/>
    <lineage>
        <taxon>Eukaryota</taxon>
        <taxon>Metazoa</taxon>
        <taxon>Chordata</taxon>
        <taxon>Craniata</taxon>
        <taxon>Vertebrata</taxon>
        <taxon>Euteleostomi</taxon>
        <taxon>Mammalia</taxon>
        <taxon>Eutheria</taxon>
        <taxon>Laurasiatheria</taxon>
        <taxon>Artiodactyla</taxon>
        <taxon>Whippomorpha</taxon>
        <taxon>Cetacea</taxon>
        <taxon>Odontoceti</taxon>
        <taxon>Monodontidae</taxon>
        <taxon>Monodon</taxon>
    </lineage>
</organism>
<evidence type="ECO:0000256" key="12">
    <source>
        <dbReference type="ARBA" id="ARBA00045978"/>
    </source>
</evidence>
<evidence type="ECO:0000259" key="15">
    <source>
        <dbReference type="Pfam" id="PF01432"/>
    </source>
</evidence>